<evidence type="ECO:0000256" key="12">
    <source>
        <dbReference type="ARBA" id="ARBA00023054"/>
    </source>
</evidence>
<reference evidence="16 17" key="1">
    <citation type="journal article" date="2014" name="Nat. Genet.">
        <title>Genome sequence of the hot pepper provides insights into the evolution of pungency in Capsicum species.</title>
        <authorList>
            <person name="Kim S."/>
            <person name="Park M."/>
            <person name="Yeom S.I."/>
            <person name="Kim Y.M."/>
            <person name="Lee J.M."/>
            <person name="Lee H.A."/>
            <person name="Seo E."/>
            <person name="Choi J."/>
            <person name="Cheong K."/>
            <person name="Kim K.T."/>
            <person name="Jung K."/>
            <person name="Lee G.W."/>
            <person name="Oh S.K."/>
            <person name="Bae C."/>
            <person name="Kim S.B."/>
            <person name="Lee H.Y."/>
            <person name="Kim S.Y."/>
            <person name="Kim M.S."/>
            <person name="Kang B.C."/>
            <person name="Jo Y.D."/>
            <person name="Yang H.B."/>
            <person name="Jeong H.J."/>
            <person name="Kang W.H."/>
            <person name="Kwon J.K."/>
            <person name="Shin C."/>
            <person name="Lim J.Y."/>
            <person name="Park J.H."/>
            <person name="Huh J.H."/>
            <person name="Kim J.S."/>
            <person name="Kim B.D."/>
            <person name="Cohen O."/>
            <person name="Paran I."/>
            <person name="Suh M.C."/>
            <person name="Lee S.B."/>
            <person name="Kim Y.K."/>
            <person name="Shin Y."/>
            <person name="Noh S.J."/>
            <person name="Park J."/>
            <person name="Seo Y.S."/>
            <person name="Kwon S.Y."/>
            <person name="Kim H.A."/>
            <person name="Park J.M."/>
            <person name="Kim H.J."/>
            <person name="Choi S.B."/>
            <person name="Bosland P.W."/>
            <person name="Reeves G."/>
            <person name="Jo S.H."/>
            <person name="Lee B.W."/>
            <person name="Cho H.T."/>
            <person name="Choi H.S."/>
            <person name="Lee M.S."/>
            <person name="Yu Y."/>
            <person name="Do Choi Y."/>
            <person name="Park B.S."/>
            <person name="van Deynze A."/>
            <person name="Ashrafi H."/>
            <person name="Hill T."/>
            <person name="Kim W.T."/>
            <person name="Pai H.S."/>
            <person name="Ahn H.K."/>
            <person name="Yeam I."/>
            <person name="Giovannoni J.J."/>
            <person name="Rose J.K."/>
            <person name="Sorensen I."/>
            <person name="Lee S.J."/>
            <person name="Kim R.W."/>
            <person name="Choi I.Y."/>
            <person name="Choi B.S."/>
            <person name="Lim J.S."/>
            <person name="Lee Y.H."/>
            <person name="Choi D."/>
        </authorList>
    </citation>
    <scope>NUCLEOTIDE SEQUENCE [LARGE SCALE GENOMIC DNA]</scope>
    <source>
        <strain evidence="17">cv. CM334</strain>
    </source>
</reference>
<evidence type="ECO:0000256" key="1">
    <source>
        <dbReference type="ARBA" id="ARBA00002074"/>
    </source>
</evidence>
<name>A0A2G2YUM0_CAPAN</name>
<proteinExistence type="inferred from homology"/>
<evidence type="ECO:0000256" key="8">
    <source>
        <dbReference type="ARBA" id="ARBA00022737"/>
    </source>
</evidence>
<keyword evidence="17" id="KW-1185">Reference proteome</keyword>
<evidence type="ECO:0000256" key="5">
    <source>
        <dbReference type="ARBA" id="ARBA00022490"/>
    </source>
</evidence>
<evidence type="ECO:0000256" key="3">
    <source>
        <dbReference type="ARBA" id="ARBA00004496"/>
    </source>
</evidence>
<dbReference type="InterPro" id="IPR044974">
    <property type="entry name" value="Disease_R_plants"/>
</dbReference>
<evidence type="ECO:0000256" key="10">
    <source>
        <dbReference type="ARBA" id="ARBA00022821"/>
    </source>
</evidence>
<dbReference type="PANTHER" id="PTHR23155:SF1152">
    <property type="entry name" value="AAA+ ATPASE DOMAIN-CONTAINING PROTEIN"/>
    <property type="match status" value="1"/>
</dbReference>
<dbReference type="FunFam" id="1.10.10.10:FF:000322">
    <property type="entry name" value="Probable disease resistance protein At1g63360"/>
    <property type="match status" value="1"/>
</dbReference>
<dbReference type="Pfam" id="PF23559">
    <property type="entry name" value="WHD_DRP"/>
    <property type="match status" value="1"/>
</dbReference>
<dbReference type="GO" id="GO:0016020">
    <property type="term" value="C:membrane"/>
    <property type="evidence" value="ECO:0007669"/>
    <property type="project" value="UniProtKB-SubCell"/>
</dbReference>
<comment type="function">
    <text evidence="1">Confers resistance to late blight (Phytophthora infestans) races carrying the avirulence gene Avr1. Resistance proteins guard the plant against pathogens that contain an appropriate avirulence protein via an indirect interaction with this avirulence protein. That triggers a defense system including the hypersensitive response, which restricts the pathogen growth.</text>
</comment>
<evidence type="ECO:0000256" key="2">
    <source>
        <dbReference type="ARBA" id="ARBA00004170"/>
    </source>
</evidence>
<feature type="domain" description="NB-ARC" evidence="14">
    <location>
        <begin position="11"/>
        <end position="99"/>
    </location>
</feature>
<dbReference type="Pfam" id="PF00931">
    <property type="entry name" value="NB-ARC"/>
    <property type="match status" value="1"/>
</dbReference>
<keyword evidence="10" id="KW-0611">Plant defense</keyword>
<reference evidence="16 17" key="2">
    <citation type="journal article" date="2017" name="Genome Biol.">
        <title>New reference genome sequences of hot pepper reveal the massive evolution of plant disease-resistance genes by retroduplication.</title>
        <authorList>
            <person name="Kim S."/>
            <person name="Park J."/>
            <person name="Yeom S.I."/>
            <person name="Kim Y.M."/>
            <person name="Seo E."/>
            <person name="Kim K.T."/>
            <person name="Kim M.S."/>
            <person name="Lee J.M."/>
            <person name="Cheong K."/>
            <person name="Shin H.S."/>
            <person name="Kim S.B."/>
            <person name="Han K."/>
            <person name="Lee J."/>
            <person name="Park M."/>
            <person name="Lee H.A."/>
            <person name="Lee H.Y."/>
            <person name="Lee Y."/>
            <person name="Oh S."/>
            <person name="Lee J.H."/>
            <person name="Choi E."/>
            <person name="Choi E."/>
            <person name="Lee S.E."/>
            <person name="Jeon J."/>
            <person name="Kim H."/>
            <person name="Choi G."/>
            <person name="Song H."/>
            <person name="Lee J."/>
            <person name="Lee S.C."/>
            <person name="Kwon J.K."/>
            <person name="Lee H.Y."/>
            <person name="Koo N."/>
            <person name="Hong Y."/>
            <person name="Kim R.W."/>
            <person name="Kang W.H."/>
            <person name="Huh J.H."/>
            <person name="Kang B.C."/>
            <person name="Yang T.J."/>
            <person name="Lee Y.H."/>
            <person name="Bennetzen J.L."/>
            <person name="Choi D."/>
        </authorList>
    </citation>
    <scope>NUCLEOTIDE SEQUENCE [LARGE SCALE GENOMIC DNA]</scope>
    <source>
        <strain evidence="17">cv. CM334</strain>
    </source>
</reference>
<keyword evidence="13" id="KW-0472">Membrane</keyword>
<evidence type="ECO:0000256" key="11">
    <source>
        <dbReference type="ARBA" id="ARBA00022840"/>
    </source>
</evidence>
<dbReference type="InterPro" id="IPR002182">
    <property type="entry name" value="NB-ARC"/>
</dbReference>
<keyword evidence="5" id="KW-0963">Cytoplasm</keyword>
<dbReference type="PANTHER" id="PTHR23155">
    <property type="entry name" value="DISEASE RESISTANCE PROTEIN RP"/>
    <property type="match status" value="1"/>
</dbReference>
<evidence type="ECO:0000256" key="9">
    <source>
        <dbReference type="ARBA" id="ARBA00022741"/>
    </source>
</evidence>
<evidence type="ECO:0000256" key="7">
    <source>
        <dbReference type="ARBA" id="ARBA00022667"/>
    </source>
</evidence>
<comment type="similarity">
    <text evidence="4">Belongs to the disease resistance NB-LRR family.</text>
</comment>
<dbReference type="Gene3D" id="1.10.10.10">
    <property type="entry name" value="Winged helix-like DNA-binding domain superfamily/Winged helix DNA-binding domain"/>
    <property type="match status" value="1"/>
</dbReference>
<evidence type="ECO:0000259" key="14">
    <source>
        <dbReference type="Pfam" id="PF00931"/>
    </source>
</evidence>
<dbReference type="EMBL" id="AYRZ02000009">
    <property type="protein sequence ID" value="PHT73436.1"/>
    <property type="molecule type" value="Genomic_DNA"/>
</dbReference>
<dbReference type="Proteomes" id="UP000222542">
    <property type="component" value="Unassembled WGS sequence"/>
</dbReference>
<evidence type="ECO:0000313" key="17">
    <source>
        <dbReference type="Proteomes" id="UP000222542"/>
    </source>
</evidence>
<dbReference type="InterPro" id="IPR027417">
    <property type="entry name" value="P-loop_NTPase"/>
</dbReference>
<dbReference type="OMA" id="WKIFDIP"/>
<dbReference type="GO" id="GO:0005737">
    <property type="term" value="C:cytoplasm"/>
    <property type="evidence" value="ECO:0007669"/>
    <property type="project" value="UniProtKB-SubCell"/>
</dbReference>
<dbReference type="Gene3D" id="1.10.8.430">
    <property type="entry name" value="Helical domain of apoptotic protease-activating factors"/>
    <property type="match status" value="1"/>
</dbReference>
<organism evidence="16 17">
    <name type="scientific">Capsicum annuum</name>
    <name type="common">Capsicum pepper</name>
    <dbReference type="NCBI Taxonomy" id="4072"/>
    <lineage>
        <taxon>Eukaryota</taxon>
        <taxon>Viridiplantae</taxon>
        <taxon>Streptophyta</taxon>
        <taxon>Embryophyta</taxon>
        <taxon>Tracheophyta</taxon>
        <taxon>Spermatophyta</taxon>
        <taxon>Magnoliopsida</taxon>
        <taxon>eudicotyledons</taxon>
        <taxon>Gunneridae</taxon>
        <taxon>Pentapetalae</taxon>
        <taxon>asterids</taxon>
        <taxon>lamiids</taxon>
        <taxon>Solanales</taxon>
        <taxon>Solanaceae</taxon>
        <taxon>Solanoideae</taxon>
        <taxon>Capsiceae</taxon>
        <taxon>Capsicum</taxon>
    </lineage>
</organism>
<keyword evidence="12" id="KW-0175">Coiled coil</keyword>
<keyword evidence="6" id="KW-0433">Leucine-rich repeat</keyword>
<keyword evidence="11" id="KW-0067">ATP-binding</keyword>
<keyword evidence="8" id="KW-0677">Repeat</keyword>
<evidence type="ECO:0000259" key="15">
    <source>
        <dbReference type="Pfam" id="PF23559"/>
    </source>
</evidence>
<dbReference type="PRINTS" id="PR00364">
    <property type="entry name" value="DISEASERSIST"/>
</dbReference>
<comment type="caution">
    <text evidence="16">The sequence shown here is derived from an EMBL/GenBank/DDBJ whole genome shotgun (WGS) entry which is preliminary data.</text>
</comment>
<dbReference type="Gene3D" id="3.80.10.10">
    <property type="entry name" value="Ribonuclease Inhibitor"/>
    <property type="match status" value="1"/>
</dbReference>
<evidence type="ECO:0000313" key="16">
    <source>
        <dbReference type="EMBL" id="PHT73436.1"/>
    </source>
</evidence>
<dbReference type="InterPro" id="IPR036388">
    <property type="entry name" value="WH-like_DNA-bd_sf"/>
</dbReference>
<feature type="domain" description="Disease resistance protein winged helix" evidence="15">
    <location>
        <begin position="183"/>
        <end position="252"/>
    </location>
</feature>
<dbReference type="GO" id="GO:0009626">
    <property type="term" value="P:plant-type hypersensitive response"/>
    <property type="evidence" value="ECO:0007669"/>
    <property type="project" value="UniProtKB-KW"/>
</dbReference>
<dbReference type="InterPro" id="IPR032675">
    <property type="entry name" value="LRR_dom_sf"/>
</dbReference>
<evidence type="ECO:0000256" key="6">
    <source>
        <dbReference type="ARBA" id="ARBA00022614"/>
    </source>
</evidence>
<dbReference type="InterPro" id="IPR042197">
    <property type="entry name" value="Apaf_helical"/>
</dbReference>
<dbReference type="InterPro" id="IPR058922">
    <property type="entry name" value="WHD_DRP"/>
</dbReference>
<sequence>MMRALVLILNDEAELTNMLQRSLKGKRYLIVLDDIWKSEAWDAVRLCFPSENKGSGILMTTRNTEVARYAGIENLSLQMAFMYQDDSWNLFKSAAFANEALPSEYENIGKQIADEYHGLPLTIVVVAGLLKSKRTIEDWKSVAEDVKSFVTNNPDERCSRVLGLSYNHLTNGLKMCLLYFGTFLEDTEIPVKHLMRLWMAEGFLNLESDLEGEAEKCLQELVDRCLVLVCKKSLDGTKIRSCKVHDLIHDLCLREVLRGNVFIMNEIVFEKSDANQVSSECQSLMQMHPFKRLIGDEIDSSPYGLYRALPTPVSRQLRYHDNNDLFKRTRSIFIFDGYFSPFILDSALIHFKLLKVLDLSYVRIYSFPLPLLNLIWLRYLSLLCCWKIFDIPPEICRLWNLQTFYVKGSFLTFPGEIWGLMQLRHLKLPTFYLPDCPSGSIDKGRHLGFSNLQTICYLSPSCCTKEVIMGIQNVKKLEISGFKVIMKVFGTLGFSTI</sequence>
<dbReference type="SUPFAM" id="SSF52058">
    <property type="entry name" value="L domain-like"/>
    <property type="match status" value="1"/>
</dbReference>
<protein>
    <submittedName>
        <fullName evidence="16">Uncharacterized protein</fullName>
    </submittedName>
</protein>
<dbReference type="GO" id="GO:0005524">
    <property type="term" value="F:ATP binding"/>
    <property type="evidence" value="ECO:0007669"/>
    <property type="project" value="UniProtKB-KW"/>
</dbReference>
<keyword evidence="9" id="KW-0547">Nucleotide-binding</keyword>
<dbReference type="AlphaFoldDB" id="A0A2G2YUM0"/>
<dbReference type="Gramene" id="PHT73436">
    <property type="protein sequence ID" value="PHT73436"/>
    <property type="gene ID" value="T459_24221"/>
</dbReference>
<dbReference type="SUPFAM" id="SSF52540">
    <property type="entry name" value="P-loop containing nucleoside triphosphate hydrolases"/>
    <property type="match status" value="1"/>
</dbReference>
<gene>
    <name evidence="16" type="ORF">T459_24221</name>
</gene>
<evidence type="ECO:0000256" key="4">
    <source>
        <dbReference type="ARBA" id="ARBA00008894"/>
    </source>
</evidence>
<accession>A0A2G2YUM0</accession>
<dbReference type="GO" id="GO:0043531">
    <property type="term" value="F:ADP binding"/>
    <property type="evidence" value="ECO:0007669"/>
    <property type="project" value="InterPro"/>
</dbReference>
<comment type="subcellular location">
    <subcellularLocation>
        <location evidence="3">Cytoplasm</location>
    </subcellularLocation>
    <subcellularLocation>
        <location evidence="2">Membrane</location>
        <topology evidence="2">Peripheral membrane protein</topology>
    </subcellularLocation>
</comment>
<keyword evidence="7" id="KW-0381">Hypersensitive response</keyword>
<dbReference type="Gene3D" id="3.40.50.300">
    <property type="entry name" value="P-loop containing nucleotide triphosphate hydrolases"/>
    <property type="match status" value="1"/>
</dbReference>
<evidence type="ECO:0000256" key="13">
    <source>
        <dbReference type="ARBA" id="ARBA00023136"/>
    </source>
</evidence>